<evidence type="ECO:0000256" key="3">
    <source>
        <dbReference type="ARBA" id="ARBA00022475"/>
    </source>
</evidence>
<dbReference type="Gene3D" id="1.10.3720.10">
    <property type="entry name" value="MetI-like"/>
    <property type="match status" value="1"/>
</dbReference>
<accession>A0ABT5HYM9</accession>
<evidence type="ECO:0000256" key="2">
    <source>
        <dbReference type="ARBA" id="ARBA00022448"/>
    </source>
</evidence>
<evidence type="ECO:0000256" key="7">
    <source>
        <dbReference type="RuleBase" id="RU363032"/>
    </source>
</evidence>
<evidence type="ECO:0000256" key="5">
    <source>
        <dbReference type="ARBA" id="ARBA00022989"/>
    </source>
</evidence>
<evidence type="ECO:0000256" key="1">
    <source>
        <dbReference type="ARBA" id="ARBA00004651"/>
    </source>
</evidence>
<feature type="transmembrane region" description="Helical" evidence="7">
    <location>
        <begin position="82"/>
        <end position="102"/>
    </location>
</feature>
<feature type="transmembrane region" description="Helical" evidence="7">
    <location>
        <begin position="184"/>
        <end position="206"/>
    </location>
</feature>
<dbReference type="RefSeq" id="WP_272749687.1">
    <property type="nucleotide sequence ID" value="NZ_JAQQKX010000023.1"/>
</dbReference>
<dbReference type="Proteomes" id="UP001214854">
    <property type="component" value="Unassembled WGS sequence"/>
</dbReference>
<keyword evidence="3" id="KW-1003">Cell membrane</keyword>
<comment type="subcellular location">
    <subcellularLocation>
        <location evidence="1 7">Cell membrane</location>
        <topology evidence="1 7">Multi-pass membrane protein</topology>
    </subcellularLocation>
</comment>
<keyword evidence="4 7" id="KW-0812">Transmembrane</keyword>
<proteinExistence type="inferred from homology"/>
<dbReference type="InterPro" id="IPR035906">
    <property type="entry name" value="MetI-like_sf"/>
</dbReference>
<comment type="similarity">
    <text evidence="7">Belongs to the binding-protein-dependent transport system permease family.</text>
</comment>
<keyword evidence="6 7" id="KW-0472">Membrane</keyword>
<dbReference type="InterPro" id="IPR000515">
    <property type="entry name" value="MetI-like"/>
</dbReference>
<feature type="transmembrane region" description="Helical" evidence="7">
    <location>
        <begin position="236"/>
        <end position="255"/>
    </location>
</feature>
<sequence length="269" mass="29158">MNTAVLTDIRPTTGDRITKFALGLRGFVIPVLALVAWQLASQQGAVQAYVFVPLDGVFKSLIEHFADGEIPINWLASLGRTASGFAIGGLLGVSLGALMATFRPVDVLVNPIYQAVRQVPLLGYIPLISLWFGNGEPSKLLIISLAAFYPTVLNTYEGLKHIDARHVAVGRIFLASRWQTFRHIVLPGALPSVFTGLMQAVAFTWLSSVGSELFFNPGPGLGNMMANGQAAFRMEVVLLAVIIIGVTGYVTNLIVSKIADRVLRWRNVR</sequence>
<evidence type="ECO:0000256" key="6">
    <source>
        <dbReference type="ARBA" id="ARBA00023136"/>
    </source>
</evidence>
<comment type="caution">
    <text evidence="9">The sequence shown here is derived from an EMBL/GenBank/DDBJ whole genome shotgun (WGS) entry which is preliminary data.</text>
</comment>
<dbReference type="EMBL" id="JAQQKX010000023">
    <property type="protein sequence ID" value="MDC7685182.1"/>
    <property type="molecule type" value="Genomic_DNA"/>
</dbReference>
<evidence type="ECO:0000313" key="10">
    <source>
        <dbReference type="Proteomes" id="UP001214854"/>
    </source>
</evidence>
<gene>
    <name evidence="9" type="ORF">PQU92_18015</name>
</gene>
<dbReference type="PROSITE" id="PS50928">
    <property type="entry name" value="ABC_TM1"/>
    <property type="match status" value="1"/>
</dbReference>
<feature type="domain" description="ABC transmembrane type-1" evidence="8">
    <location>
        <begin position="74"/>
        <end position="255"/>
    </location>
</feature>
<keyword evidence="10" id="KW-1185">Reference proteome</keyword>
<evidence type="ECO:0000259" key="8">
    <source>
        <dbReference type="PROSITE" id="PS50928"/>
    </source>
</evidence>
<keyword evidence="5 7" id="KW-1133">Transmembrane helix</keyword>
<protein>
    <submittedName>
        <fullName evidence="9">ABC transporter permease</fullName>
    </submittedName>
</protein>
<keyword evidence="2 7" id="KW-0813">Transport</keyword>
<reference evidence="9 10" key="1">
    <citation type="submission" date="2023-01" db="EMBL/GenBank/DDBJ databases">
        <title>Novel species of the genus Asticcacaulis isolated from rivers.</title>
        <authorList>
            <person name="Lu H."/>
        </authorList>
    </citation>
    <scope>NUCLEOTIDE SEQUENCE [LARGE SCALE GENOMIC DNA]</scope>
    <source>
        <strain evidence="9 10">BYS171W</strain>
    </source>
</reference>
<dbReference type="Pfam" id="PF00528">
    <property type="entry name" value="BPD_transp_1"/>
    <property type="match status" value="1"/>
</dbReference>
<evidence type="ECO:0000256" key="4">
    <source>
        <dbReference type="ARBA" id="ARBA00022692"/>
    </source>
</evidence>
<dbReference type="SUPFAM" id="SSF161098">
    <property type="entry name" value="MetI-like"/>
    <property type="match status" value="1"/>
</dbReference>
<organism evidence="9 10">
    <name type="scientific">Asticcacaulis aquaticus</name>
    <dbReference type="NCBI Taxonomy" id="2984212"/>
    <lineage>
        <taxon>Bacteria</taxon>
        <taxon>Pseudomonadati</taxon>
        <taxon>Pseudomonadota</taxon>
        <taxon>Alphaproteobacteria</taxon>
        <taxon>Caulobacterales</taxon>
        <taxon>Caulobacteraceae</taxon>
        <taxon>Asticcacaulis</taxon>
    </lineage>
</organism>
<evidence type="ECO:0000313" key="9">
    <source>
        <dbReference type="EMBL" id="MDC7685182.1"/>
    </source>
</evidence>
<dbReference type="PANTHER" id="PTHR30151">
    <property type="entry name" value="ALKANE SULFONATE ABC TRANSPORTER-RELATED, MEMBRANE SUBUNIT"/>
    <property type="match status" value="1"/>
</dbReference>
<dbReference type="PANTHER" id="PTHR30151:SF38">
    <property type="entry name" value="ALIPHATIC SULFONATES TRANSPORT PERMEASE PROTEIN SSUC-RELATED"/>
    <property type="match status" value="1"/>
</dbReference>
<feature type="transmembrane region" description="Helical" evidence="7">
    <location>
        <begin position="20"/>
        <end position="40"/>
    </location>
</feature>
<name>A0ABT5HYM9_9CAUL</name>
<dbReference type="CDD" id="cd06261">
    <property type="entry name" value="TM_PBP2"/>
    <property type="match status" value="1"/>
</dbReference>